<proteinExistence type="predicted"/>
<evidence type="ECO:0000313" key="2">
    <source>
        <dbReference type="Proteomes" id="UP001295462"/>
    </source>
</evidence>
<dbReference type="EMBL" id="CAKMUD010000090">
    <property type="protein sequence ID" value="CAH1598461.1"/>
    <property type="molecule type" value="Genomic_DNA"/>
</dbReference>
<dbReference type="AlphaFoldDB" id="A0AAU9QQY4"/>
<sequence length="78" mass="8390">MVKRGFTNGAICTLNFSPCSTSGSSVRNQSSTRARSKIIIPVILEAAALLTAQAHPNHIEHYAHRDELACCRAATPII</sequence>
<protein>
    <submittedName>
        <fullName evidence="1">Uncharacterized protein</fullName>
    </submittedName>
</protein>
<reference evidence="1" key="1">
    <citation type="submission" date="2022-01" db="EMBL/GenBank/DDBJ databases">
        <authorList>
            <person name="Lagorce A."/>
        </authorList>
    </citation>
    <scope>NUCLEOTIDE SEQUENCE</scope>
    <source>
        <strain evidence="1">Th15_F1_A12</strain>
    </source>
</reference>
<evidence type="ECO:0000313" key="1">
    <source>
        <dbReference type="EMBL" id="CAH1598461.1"/>
    </source>
</evidence>
<gene>
    <name evidence="1" type="ORF">THF1A12_360043</name>
</gene>
<name>A0AAU9QQY4_9VIBR</name>
<organism evidence="1 2">
    <name type="scientific">Vibrio jasicida</name>
    <dbReference type="NCBI Taxonomy" id="766224"/>
    <lineage>
        <taxon>Bacteria</taxon>
        <taxon>Pseudomonadati</taxon>
        <taxon>Pseudomonadota</taxon>
        <taxon>Gammaproteobacteria</taxon>
        <taxon>Vibrionales</taxon>
        <taxon>Vibrionaceae</taxon>
        <taxon>Vibrio</taxon>
    </lineage>
</organism>
<accession>A0AAU9QQY4</accession>
<comment type="caution">
    <text evidence="1">The sequence shown here is derived from an EMBL/GenBank/DDBJ whole genome shotgun (WGS) entry which is preliminary data.</text>
</comment>
<dbReference type="Proteomes" id="UP001295462">
    <property type="component" value="Unassembled WGS sequence"/>
</dbReference>